<evidence type="ECO:0000313" key="3">
    <source>
        <dbReference type="Proteomes" id="UP000070700"/>
    </source>
</evidence>
<dbReference type="OrthoDB" id="1263307at2759"/>
<protein>
    <submittedName>
        <fullName evidence="2">Alpha/beta-hydrolase</fullName>
    </submittedName>
</protein>
<sequence length="265" mass="28990">MSKPIFVCVPGASHSPLIWEPLKVALSFHGYTAVPLALPSVGGNPPTYDFGEDVQAIKNLVIEISDSGSDVILVLHAYAGLPGGEALQGLSKSERQQKGLRGGVIRLVFIMSYMAIEGFQGGSRGDTSAFMPYMRINLQVRRAFLLCAGISTINPQEAVSVLYNDMPKAEAEYWASQLQPQSIGVFWSKTTYAAWRYIPSTYVLCGKDQTITLPYAEMILKAAQDSKPNAIDTVEKCEEAGHSVMLSQPEWTANMLRRAAGERIR</sequence>
<dbReference type="InParanoid" id="A0A194XIR0"/>
<organism evidence="2 3">
    <name type="scientific">Mollisia scopiformis</name>
    <name type="common">Conifer needle endophyte fungus</name>
    <name type="synonym">Phialocephala scopiformis</name>
    <dbReference type="NCBI Taxonomy" id="149040"/>
    <lineage>
        <taxon>Eukaryota</taxon>
        <taxon>Fungi</taxon>
        <taxon>Dikarya</taxon>
        <taxon>Ascomycota</taxon>
        <taxon>Pezizomycotina</taxon>
        <taxon>Leotiomycetes</taxon>
        <taxon>Helotiales</taxon>
        <taxon>Mollisiaceae</taxon>
        <taxon>Mollisia</taxon>
    </lineage>
</organism>
<name>A0A194XIR0_MOLSC</name>
<dbReference type="Proteomes" id="UP000070700">
    <property type="component" value="Unassembled WGS sequence"/>
</dbReference>
<evidence type="ECO:0000259" key="1">
    <source>
        <dbReference type="Pfam" id="PF12697"/>
    </source>
</evidence>
<reference evidence="2 3" key="1">
    <citation type="submission" date="2015-10" db="EMBL/GenBank/DDBJ databases">
        <title>Full genome of DAOMC 229536 Phialocephala scopiformis, a fungal endophyte of spruce producing the potent anti-insectan compound rugulosin.</title>
        <authorList>
            <consortium name="DOE Joint Genome Institute"/>
            <person name="Walker A.K."/>
            <person name="Frasz S.L."/>
            <person name="Seifert K.A."/>
            <person name="Miller J.D."/>
            <person name="Mondo S.J."/>
            <person name="Labutti K."/>
            <person name="Lipzen A."/>
            <person name="Dockter R."/>
            <person name="Kennedy M."/>
            <person name="Grigoriev I.V."/>
            <person name="Spatafora J.W."/>
        </authorList>
    </citation>
    <scope>NUCLEOTIDE SEQUENCE [LARGE SCALE GENOMIC DNA]</scope>
    <source>
        <strain evidence="2 3">CBS 120377</strain>
    </source>
</reference>
<dbReference type="RefSeq" id="XP_018074403.1">
    <property type="nucleotide sequence ID" value="XM_018209074.1"/>
</dbReference>
<dbReference type="KEGG" id="psco:LY89DRAFT_580730"/>
<dbReference type="SUPFAM" id="SSF53474">
    <property type="entry name" value="alpha/beta-Hydrolases"/>
    <property type="match status" value="1"/>
</dbReference>
<dbReference type="InterPro" id="IPR000073">
    <property type="entry name" value="AB_hydrolase_1"/>
</dbReference>
<dbReference type="GeneID" id="28818800"/>
<dbReference type="PANTHER" id="PTHR37017">
    <property type="entry name" value="AB HYDROLASE-1 DOMAIN-CONTAINING PROTEIN-RELATED"/>
    <property type="match status" value="1"/>
</dbReference>
<dbReference type="PANTHER" id="PTHR37017:SF11">
    <property type="entry name" value="ESTERASE_LIPASE_THIOESTERASE DOMAIN-CONTAINING PROTEIN"/>
    <property type="match status" value="1"/>
</dbReference>
<gene>
    <name evidence="2" type="ORF">LY89DRAFT_580730</name>
</gene>
<dbReference type="Gene3D" id="3.40.50.1820">
    <property type="entry name" value="alpha/beta hydrolase"/>
    <property type="match status" value="1"/>
</dbReference>
<dbReference type="Pfam" id="PF12697">
    <property type="entry name" value="Abhydrolase_6"/>
    <property type="match status" value="1"/>
</dbReference>
<dbReference type="InterPro" id="IPR052897">
    <property type="entry name" value="Sec-Metab_Biosynth_Hydrolase"/>
</dbReference>
<accession>A0A194XIR0</accession>
<dbReference type="InterPro" id="IPR029058">
    <property type="entry name" value="AB_hydrolase_fold"/>
</dbReference>
<proteinExistence type="predicted"/>
<dbReference type="EMBL" id="KQ947410">
    <property type="protein sequence ID" value="KUJ20048.1"/>
    <property type="molecule type" value="Genomic_DNA"/>
</dbReference>
<keyword evidence="3" id="KW-1185">Reference proteome</keyword>
<keyword evidence="2" id="KW-0378">Hydrolase</keyword>
<evidence type="ECO:0000313" key="2">
    <source>
        <dbReference type="EMBL" id="KUJ20048.1"/>
    </source>
</evidence>
<dbReference type="GO" id="GO:0016787">
    <property type="term" value="F:hydrolase activity"/>
    <property type="evidence" value="ECO:0007669"/>
    <property type="project" value="UniProtKB-KW"/>
</dbReference>
<dbReference type="AlphaFoldDB" id="A0A194XIR0"/>
<feature type="domain" description="AB hydrolase-1" evidence="1">
    <location>
        <begin position="6"/>
        <end position="253"/>
    </location>
</feature>